<dbReference type="OrthoDB" id="197262at2"/>
<accession>A0A2G4R3C6</accession>
<evidence type="ECO:0000256" key="3">
    <source>
        <dbReference type="ARBA" id="ARBA00022448"/>
    </source>
</evidence>
<dbReference type="PRINTS" id="PR00161">
    <property type="entry name" value="NIHGNASECYTB"/>
</dbReference>
<dbReference type="InterPro" id="IPR000516">
    <property type="entry name" value="Ni-dep_Hydgase_cyt-B"/>
</dbReference>
<evidence type="ECO:0000256" key="4">
    <source>
        <dbReference type="ARBA" id="ARBA00022475"/>
    </source>
</evidence>
<dbReference type="SUPFAM" id="SSF81342">
    <property type="entry name" value="Transmembrane di-heme cytochromes"/>
    <property type="match status" value="1"/>
</dbReference>
<keyword evidence="6 12" id="KW-0812">Transmembrane</keyword>
<keyword evidence="9 12" id="KW-1133">Transmembrane helix</keyword>
<feature type="transmembrane region" description="Helical" evidence="12">
    <location>
        <begin position="131"/>
        <end position="152"/>
    </location>
</feature>
<dbReference type="GO" id="GO:0009055">
    <property type="term" value="F:electron transfer activity"/>
    <property type="evidence" value="ECO:0007669"/>
    <property type="project" value="InterPro"/>
</dbReference>
<keyword evidence="11 12" id="KW-0472">Membrane</keyword>
<dbReference type="Pfam" id="PF01292">
    <property type="entry name" value="Ni_hydr_CYTB"/>
    <property type="match status" value="1"/>
</dbReference>
<dbReference type="EMBL" id="LDWY01000044">
    <property type="protein sequence ID" value="PHY91041.1"/>
    <property type="molecule type" value="Genomic_DNA"/>
</dbReference>
<keyword evidence="3" id="KW-0813">Transport</keyword>
<organism evidence="15 16">
    <name type="scientific">Campylobacter vulpis</name>
    <dbReference type="NCBI Taxonomy" id="1655500"/>
    <lineage>
        <taxon>Bacteria</taxon>
        <taxon>Pseudomonadati</taxon>
        <taxon>Campylobacterota</taxon>
        <taxon>Epsilonproteobacteria</taxon>
        <taxon>Campylobacterales</taxon>
        <taxon>Campylobacteraceae</taxon>
        <taxon>Campylobacter</taxon>
    </lineage>
</organism>
<dbReference type="EMBL" id="VJYU01000002">
    <property type="protein sequence ID" value="MBS4240359.1"/>
    <property type="molecule type" value="Genomic_DNA"/>
</dbReference>
<evidence type="ECO:0000256" key="9">
    <source>
        <dbReference type="ARBA" id="ARBA00022989"/>
    </source>
</evidence>
<keyword evidence="17" id="KW-1185">Reference proteome</keyword>
<dbReference type="InterPro" id="IPR016174">
    <property type="entry name" value="Di-haem_cyt_TM"/>
</dbReference>
<proteinExistence type="inferred from homology"/>
<feature type="transmembrane region" description="Helical" evidence="12">
    <location>
        <begin position="25"/>
        <end position="45"/>
    </location>
</feature>
<keyword evidence="7" id="KW-0479">Metal-binding</keyword>
<evidence type="ECO:0000256" key="10">
    <source>
        <dbReference type="ARBA" id="ARBA00023004"/>
    </source>
</evidence>
<keyword evidence="10" id="KW-0408">Iron</keyword>
<dbReference type="PANTHER" id="PTHR30485">
    <property type="entry name" value="NI/FE-HYDROGENASE 1 B-TYPE CYTOCHROME SUBUNIT"/>
    <property type="match status" value="1"/>
</dbReference>
<dbReference type="AlphaFoldDB" id="A0A2G4R3C6"/>
<reference evidence="16" key="1">
    <citation type="submission" date="2015-06" db="EMBL/GenBank/DDBJ databases">
        <authorList>
            <person name="Parisi A."/>
            <person name="Chiara M."/>
            <person name="Florio D."/>
            <person name="Miccolupo A."/>
            <person name="Manzari C."/>
            <person name="Mion D."/>
            <person name="Caruso M."/>
            <person name="D'erchia A.M."/>
            <person name="Zanoni R."/>
        </authorList>
    </citation>
    <scope>NUCLEOTIDE SEQUENCE [LARGE SCALE GENOMIC DNA]</scope>
    <source>
        <strain evidence="16">73/13</strain>
    </source>
</reference>
<evidence type="ECO:0000256" key="8">
    <source>
        <dbReference type="ARBA" id="ARBA00022982"/>
    </source>
</evidence>
<evidence type="ECO:0000256" key="7">
    <source>
        <dbReference type="ARBA" id="ARBA00022723"/>
    </source>
</evidence>
<evidence type="ECO:0000313" key="15">
    <source>
        <dbReference type="EMBL" id="PHY91041.1"/>
    </source>
</evidence>
<dbReference type="Gene3D" id="1.20.950.20">
    <property type="entry name" value="Transmembrane di-heme cytochromes, Chain C"/>
    <property type="match status" value="1"/>
</dbReference>
<dbReference type="GO" id="GO:0005886">
    <property type="term" value="C:plasma membrane"/>
    <property type="evidence" value="ECO:0007669"/>
    <property type="project" value="UniProtKB-SubCell"/>
</dbReference>
<dbReference type="Proteomes" id="UP000811399">
    <property type="component" value="Unassembled WGS sequence"/>
</dbReference>
<dbReference type="Proteomes" id="UP000237472">
    <property type="component" value="Unassembled WGS sequence"/>
</dbReference>
<reference evidence="14 17" key="4">
    <citation type="journal article" date="2021" name="Syst. Appl. Microbiol.">
        <title>nCampylobacter vulpis sp. nov. isolated from wild red foxes.</title>
        <authorList>
            <person name="Parisi A."/>
            <person name="Chiara M."/>
            <person name="Caffara M."/>
            <person name="Mion D."/>
            <person name="Miller W.G."/>
            <person name="Caruso M."/>
            <person name="Manzari C."/>
            <person name="Florio D."/>
            <person name="Capozzi L."/>
            <person name="D'Erchia A.M."/>
            <person name="Manzulli V."/>
            <person name="Zanoni R.G."/>
        </authorList>
    </citation>
    <scope>NUCLEOTIDE SEQUENCE [LARGE SCALE GENOMIC DNA]</scope>
    <source>
        <strain evidence="14 17">52/13</strain>
    </source>
</reference>
<gene>
    <name evidence="14" type="primary">cybH</name>
    <name evidence="15" type="ORF">AA994_03590</name>
    <name evidence="14" type="ORF">CVU5213_01190</name>
</gene>
<reference evidence="14" key="3">
    <citation type="submission" date="2019-07" db="EMBL/GenBank/DDBJ databases">
        <authorList>
            <person name="Miller W.G."/>
        </authorList>
    </citation>
    <scope>NUCLEOTIDE SEQUENCE</scope>
    <source>
        <strain evidence="14">52/13</strain>
    </source>
</reference>
<evidence type="ECO:0000256" key="2">
    <source>
        <dbReference type="ARBA" id="ARBA00008622"/>
    </source>
</evidence>
<evidence type="ECO:0000256" key="12">
    <source>
        <dbReference type="SAM" id="Phobius"/>
    </source>
</evidence>
<evidence type="ECO:0000259" key="13">
    <source>
        <dbReference type="Pfam" id="PF01292"/>
    </source>
</evidence>
<evidence type="ECO:0000313" key="14">
    <source>
        <dbReference type="EMBL" id="MBS4240359.1"/>
    </source>
</evidence>
<comment type="subcellular location">
    <subcellularLocation>
        <location evidence="1">Cell membrane</location>
        <topology evidence="1">Multi-pass membrane protein</topology>
    </subcellularLocation>
</comment>
<dbReference type="PROSITE" id="PS00883">
    <property type="entry name" value="NI_HGENASE_CYTB_2"/>
    <property type="match status" value="1"/>
</dbReference>
<comment type="similarity">
    <text evidence="2">Belongs to the HupC/HyaC/HydC family.</text>
</comment>
<dbReference type="PANTHER" id="PTHR30485:SF0">
    <property type="entry name" value="NI_FE-HYDROGENASE 1 B-TYPE CYTOCHROME SUBUNIT-RELATED"/>
    <property type="match status" value="1"/>
</dbReference>
<protein>
    <submittedName>
        <fullName evidence="15">Ni/Fe hydrogenase</fullName>
    </submittedName>
    <submittedName>
        <fullName evidence="14">Ni/Fe-hydrogenase, b-type cytochrome subunit</fullName>
    </submittedName>
</protein>
<evidence type="ECO:0000256" key="1">
    <source>
        <dbReference type="ARBA" id="ARBA00004651"/>
    </source>
</evidence>
<keyword evidence="8" id="KW-0249">Electron transport</keyword>
<keyword evidence="5" id="KW-0349">Heme</keyword>
<dbReference type="InterPro" id="IPR011577">
    <property type="entry name" value="Cyt_b561_bac/Ni-Hgenase"/>
</dbReference>
<comment type="caution">
    <text evidence="15">The sequence shown here is derived from an EMBL/GenBank/DDBJ whole genome shotgun (WGS) entry which is preliminary data.</text>
</comment>
<feature type="transmembrane region" description="Helical" evidence="12">
    <location>
        <begin position="187"/>
        <end position="208"/>
    </location>
</feature>
<evidence type="ECO:0000313" key="17">
    <source>
        <dbReference type="Proteomes" id="UP000811399"/>
    </source>
</evidence>
<dbReference type="GO" id="GO:0005506">
    <property type="term" value="F:iron ion binding"/>
    <property type="evidence" value="ECO:0007669"/>
    <property type="project" value="InterPro"/>
</dbReference>
<reference evidence="15" key="2">
    <citation type="submission" date="2015-06" db="EMBL/GenBank/DDBJ databases">
        <authorList>
            <person name="Hoefler B.C."/>
            <person name="Straight P.D."/>
        </authorList>
    </citation>
    <scope>NUCLEOTIDE SEQUENCE [LARGE SCALE GENOMIC DNA]</scope>
    <source>
        <strain evidence="15">73/13</strain>
    </source>
</reference>
<evidence type="ECO:0000256" key="11">
    <source>
        <dbReference type="ARBA" id="ARBA00023136"/>
    </source>
</evidence>
<name>A0A2G4R3C6_9BACT</name>
<feature type="domain" description="Cytochrome b561 bacterial/Ni-hydrogenase" evidence="13">
    <location>
        <begin position="16"/>
        <end position="221"/>
    </location>
</feature>
<evidence type="ECO:0000313" key="16">
    <source>
        <dbReference type="Proteomes" id="UP000237472"/>
    </source>
</evidence>
<sequence>MQKQEEKLQRKAEYEFSIGLRLTHWIRAVAIVILVGTGYYISYVFQSPNLPSDPSNFMQAKYRLVHQAVGFVLIGCIIFKGYLFFFDKWSRKEKASIADVFSLKIWVEQIKFYLFLGKHPPLKGVYNPLQYVTYLFFYLVMIGIILTGLILYTHTYHEGLGGMLYNALRPLEAMMGGLAEVRTYHRILMWVVLIFVPVHIYMAVFNAIKGRDGALDAIISGYKFVKEEKN</sequence>
<dbReference type="InterPro" id="IPR051542">
    <property type="entry name" value="Hydrogenase_cytochrome"/>
</dbReference>
<evidence type="ECO:0000256" key="5">
    <source>
        <dbReference type="ARBA" id="ARBA00022617"/>
    </source>
</evidence>
<evidence type="ECO:0000256" key="6">
    <source>
        <dbReference type="ARBA" id="ARBA00022692"/>
    </source>
</evidence>
<dbReference type="RefSeq" id="WP_099461382.1">
    <property type="nucleotide sequence ID" value="NZ_CP041617.1"/>
</dbReference>
<keyword evidence="4" id="KW-1003">Cell membrane</keyword>
<dbReference type="GO" id="GO:0020037">
    <property type="term" value="F:heme binding"/>
    <property type="evidence" value="ECO:0007669"/>
    <property type="project" value="TreeGrafter"/>
</dbReference>
<dbReference type="NCBIfam" id="TIGR02125">
    <property type="entry name" value="CytB-hydogenase"/>
    <property type="match status" value="1"/>
</dbReference>
<dbReference type="GO" id="GO:0022904">
    <property type="term" value="P:respiratory electron transport chain"/>
    <property type="evidence" value="ECO:0007669"/>
    <property type="project" value="InterPro"/>
</dbReference>
<feature type="transmembrane region" description="Helical" evidence="12">
    <location>
        <begin position="65"/>
        <end position="86"/>
    </location>
</feature>
<dbReference type="GeneID" id="77266177"/>